<dbReference type="InterPro" id="IPR001296">
    <property type="entry name" value="Glyco_trans_1"/>
</dbReference>
<sequence>MHKHILFILDYYLPHKGWSETVFEAIISRLLAKGYTVSVLTSHFDSEVPAQESKENFHIYRVGKNRISFMFWALIKGKKILKKNKDISLIHTSTYGGAIPASLLGKMFHKRVILTVHEIFWRLRTRYKWRATGRFYRFFERLIFWMPYNVYHCVSAYTMNSVRLVYGIPDKKITMIHNGVDTNFRNPEEVSQFDINTLKNKYGRSNRFVITYYGHAGKSKWLDYLVRALPELVPVDSKLVFVFNLIDSKRTEAIKEQIRKYHLGSSVQIFDGFEKDELRTLIASSDMIVAPSLSEGFGSVHTESVAMGKPLITTYVASLPEVVRGNVKFIAPASKREIIQAILERDTRIQNPEYIIPTKEFSRNDTVRELIKIYR</sequence>
<dbReference type="PANTHER" id="PTHR46401">
    <property type="entry name" value="GLYCOSYLTRANSFERASE WBBK-RELATED"/>
    <property type="match status" value="1"/>
</dbReference>
<protein>
    <submittedName>
        <fullName evidence="4">Glycosyl transferase group 1</fullName>
    </submittedName>
</protein>
<evidence type="ECO:0000313" key="4">
    <source>
        <dbReference type="EMBL" id="EKD25130.1"/>
    </source>
</evidence>
<dbReference type="InterPro" id="IPR028098">
    <property type="entry name" value="Glyco_trans_4-like_N"/>
</dbReference>
<feature type="domain" description="Glycosyltransferase subfamily 4-like N-terminal" evidence="3">
    <location>
        <begin position="20"/>
        <end position="183"/>
    </location>
</feature>
<accession>K1X4R9</accession>
<dbReference type="Gene3D" id="3.40.50.2000">
    <property type="entry name" value="Glycogen Phosphorylase B"/>
    <property type="match status" value="2"/>
</dbReference>
<proteinExistence type="predicted"/>
<feature type="domain" description="Glycosyl transferase family 1" evidence="2">
    <location>
        <begin position="196"/>
        <end position="342"/>
    </location>
</feature>
<gene>
    <name evidence="4" type="ORF">ACD_80C00114G0003</name>
</gene>
<dbReference type="GO" id="GO:0016757">
    <property type="term" value="F:glycosyltransferase activity"/>
    <property type="evidence" value="ECO:0007669"/>
    <property type="project" value="InterPro"/>
</dbReference>
<evidence type="ECO:0000259" key="3">
    <source>
        <dbReference type="Pfam" id="PF13439"/>
    </source>
</evidence>
<dbReference type="Pfam" id="PF00534">
    <property type="entry name" value="Glycos_transf_1"/>
    <property type="match status" value="1"/>
</dbReference>
<dbReference type="AlphaFoldDB" id="K1X4R9"/>
<evidence type="ECO:0000259" key="2">
    <source>
        <dbReference type="Pfam" id="PF00534"/>
    </source>
</evidence>
<reference evidence="4" key="1">
    <citation type="journal article" date="2012" name="Science">
        <title>Fermentation, hydrogen, and sulfur metabolism in multiple uncultivated bacterial phyla.</title>
        <authorList>
            <person name="Wrighton K.C."/>
            <person name="Thomas B.C."/>
            <person name="Sharon I."/>
            <person name="Miller C.S."/>
            <person name="Castelle C.J."/>
            <person name="VerBerkmoes N.C."/>
            <person name="Wilkins M.J."/>
            <person name="Hettich R.L."/>
            <person name="Lipton M.S."/>
            <person name="Williams K.H."/>
            <person name="Long P.E."/>
            <person name="Banfield J.F."/>
        </authorList>
    </citation>
    <scope>NUCLEOTIDE SEQUENCE [LARGE SCALE GENOMIC DNA]</scope>
</reference>
<dbReference type="CDD" id="cd03801">
    <property type="entry name" value="GT4_PimA-like"/>
    <property type="match status" value="1"/>
</dbReference>
<dbReference type="EMBL" id="AMFJ01036121">
    <property type="protein sequence ID" value="EKD25130.1"/>
    <property type="molecule type" value="Genomic_DNA"/>
</dbReference>
<dbReference type="GO" id="GO:0009103">
    <property type="term" value="P:lipopolysaccharide biosynthetic process"/>
    <property type="evidence" value="ECO:0007669"/>
    <property type="project" value="TreeGrafter"/>
</dbReference>
<keyword evidence="1 4" id="KW-0808">Transferase</keyword>
<dbReference type="Pfam" id="PF13439">
    <property type="entry name" value="Glyco_transf_4"/>
    <property type="match status" value="1"/>
</dbReference>
<name>K1X4R9_9BACT</name>
<comment type="caution">
    <text evidence="4">The sequence shown here is derived from an EMBL/GenBank/DDBJ whole genome shotgun (WGS) entry which is preliminary data.</text>
</comment>
<evidence type="ECO:0000256" key="1">
    <source>
        <dbReference type="ARBA" id="ARBA00022679"/>
    </source>
</evidence>
<dbReference type="SUPFAM" id="SSF53756">
    <property type="entry name" value="UDP-Glycosyltransferase/glycogen phosphorylase"/>
    <property type="match status" value="1"/>
</dbReference>
<dbReference type="PANTHER" id="PTHR46401:SF2">
    <property type="entry name" value="GLYCOSYLTRANSFERASE WBBK-RELATED"/>
    <property type="match status" value="1"/>
</dbReference>
<organism evidence="4">
    <name type="scientific">uncultured bacterium</name>
    <name type="common">gcode 4</name>
    <dbReference type="NCBI Taxonomy" id="1234023"/>
    <lineage>
        <taxon>Bacteria</taxon>
        <taxon>environmental samples</taxon>
    </lineage>
</organism>